<comment type="caution">
    <text evidence="1">The sequence shown here is derived from an EMBL/GenBank/DDBJ whole genome shotgun (WGS) entry which is preliminary data.</text>
</comment>
<dbReference type="Proteomes" id="UP000663844">
    <property type="component" value="Unassembled WGS sequence"/>
</dbReference>
<protein>
    <submittedName>
        <fullName evidence="1">Uncharacterized protein</fullName>
    </submittedName>
</protein>
<evidence type="ECO:0000313" key="1">
    <source>
        <dbReference type="EMBL" id="CAF4178809.1"/>
    </source>
</evidence>
<organism evidence="1 2">
    <name type="scientific">Adineta steineri</name>
    <dbReference type="NCBI Taxonomy" id="433720"/>
    <lineage>
        <taxon>Eukaryota</taxon>
        <taxon>Metazoa</taxon>
        <taxon>Spiralia</taxon>
        <taxon>Gnathifera</taxon>
        <taxon>Rotifera</taxon>
        <taxon>Eurotatoria</taxon>
        <taxon>Bdelloidea</taxon>
        <taxon>Adinetida</taxon>
        <taxon>Adinetidae</taxon>
        <taxon>Adineta</taxon>
    </lineage>
</organism>
<evidence type="ECO:0000313" key="2">
    <source>
        <dbReference type="Proteomes" id="UP000663844"/>
    </source>
</evidence>
<gene>
    <name evidence="1" type="ORF">OXD698_LOCUS39604</name>
</gene>
<dbReference type="AlphaFoldDB" id="A0A819ZT15"/>
<dbReference type="EMBL" id="CAJOAZ010008166">
    <property type="protein sequence ID" value="CAF4178809.1"/>
    <property type="molecule type" value="Genomic_DNA"/>
</dbReference>
<proteinExistence type="predicted"/>
<name>A0A819ZT15_9BILA</name>
<accession>A0A819ZT15</accession>
<reference evidence="1" key="1">
    <citation type="submission" date="2021-02" db="EMBL/GenBank/DDBJ databases">
        <authorList>
            <person name="Nowell W R."/>
        </authorList>
    </citation>
    <scope>NUCLEOTIDE SEQUENCE</scope>
</reference>
<feature type="non-terminal residue" evidence="1">
    <location>
        <position position="144"/>
    </location>
</feature>
<sequence>MNILISCHTNQQQIAEQIKDNLSKHRSTCYIINETTPESVVARANLIRWCNVFIVNISRMYQQTTFCMETINYAKDVRKPIVAIYTESNFQPYGALGVISSSAIQSIVLENDGVSENIIEQLSNTISSQENKKNNGKNVTDPEK</sequence>